<protein>
    <recommendedName>
        <fullName evidence="1">Transposase IS204/IS1001/IS1096/IS1165 zinc-finger domain-containing protein</fullName>
    </recommendedName>
</protein>
<dbReference type="EMBL" id="CP001338">
    <property type="protein sequence ID" value="ACL15950.1"/>
    <property type="molecule type" value="Genomic_DNA"/>
</dbReference>
<dbReference type="InterPro" id="IPR029261">
    <property type="entry name" value="Transposase_Znf"/>
</dbReference>
<sequence>MFPLMLDLVRSGLSAMDGVVFTERQCCPYCGGPLLVHDYKDRKFATLLQGSDQMDIMVSVRRFHCRSCHRLVTAEVPFYPDVHLGSPVVDLCIVLTHQLPYSQADRLIRDLGVVLHRGTIRNYATLPIMPAVTDNLFGITFPRSLLNLSSLAAARSAGEPITGEDALAACMSVDLSNQEVIRSLSK</sequence>
<name>B8GEY3_METPE</name>
<dbReference type="eggNOG" id="arCOG05305">
    <property type="taxonomic scope" value="Archaea"/>
</dbReference>
<evidence type="ECO:0000313" key="3">
    <source>
        <dbReference type="Proteomes" id="UP000002457"/>
    </source>
</evidence>
<dbReference type="Pfam" id="PF14690">
    <property type="entry name" value="Zn_ribbon_ISL3"/>
    <property type="match status" value="1"/>
</dbReference>
<evidence type="ECO:0000259" key="1">
    <source>
        <dbReference type="Pfam" id="PF14690"/>
    </source>
</evidence>
<feature type="domain" description="Transposase IS204/IS1001/IS1096/IS1165 zinc-finger" evidence="1">
    <location>
        <begin position="24"/>
        <end position="68"/>
    </location>
</feature>
<dbReference type="HOGENOM" id="CLU_107895_0_0_2"/>
<dbReference type="AlphaFoldDB" id="B8GEY3"/>
<reference evidence="2 3" key="1">
    <citation type="journal article" date="2015" name="Genome Announc.">
        <title>Complete Genome Sequence of Methanosphaerula palustris E1-9CT, a Hydrogenotrophic Methanogen Isolated from a Minerotrophic Fen Peatland.</title>
        <authorList>
            <person name="Cadillo-Quiroz H."/>
            <person name="Browne P."/>
            <person name="Kyrpides N."/>
            <person name="Woyke T."/>
            <person name="Goodwin L."/>
            <person name="Detter C."/>
            <person name="Yavitt J.B."/>
            <person name="Zinder S.H."/>
        </authorList>
    </citation>
    <scope>NUCLEOTIDE SEQUENCE [LARGE SCALE GENOMIC DNA]</scope>
    <source>
        <strain evidence="3">ATCC BAA-1556 / DSM 19958 / E1-9c</strain>
    </source>
</reference>
<keyword evidence="3" id="KW-1185">Reference proteome</keyword>
<proteinExistence type="predicted"/>
<organism evidence="2 3">
    <name type="scientific">Methanosphaerula palustris (strain ATCC BAA-1556 / DSM 19958 / E1-9c)</name>
    <dbReference type="NCBI Taxonomy" id="521011"/>
    <lineage>
        <taxon>Archaea</taxon>
        <taxon>Methanobacteriati</taxon>
        <taxon>Methanobacteriota</taxon>
        <taxon>Stenosarchaea group</taxon>
        <taxon>Methanomicrobia</taxon>
        <taxon>Methanomicrobiales</taxon>
        <taxon>Methanoregulaceae</taxon>
        <taxon>Methanosphaerula</taxon>
    </lineage>
</organism>
<gene>
    <name evidence="2" type="ordered locus">Mpal_0579</name>
</gene>
<evidence type="ECO:0000313" key="2">
    <source>
        <dbReference type="EMBL" id="ACL15950.1"/>
    </source>
</evidence>
<dbReference type="KEGG" id="mpl:Mpal_0579"/>
<dbReference type="STRING" id="521011.Mpal_0579"/>
<accession>B8GEY3</accession>
<dbReference type="Proteomes" id="UP000002457">
    <property type="component" value="Chromosome"/>
</dbReference>